<evidence type="ECO:0000313" key="1">
    <source>
        <dbReference type="EMBL" id="TGY40616.1"/>
    </source>
</evidence>
<proteinExistence type="predicted"/>
<organism evidence="1 2">
    <name type="scientific">Clostridium sartagoforme</name>
    <dbReference type="NCBI Taxonomy" id="84031"/>
    <lineage>
        <taxon>Bacteria</taxon>
        <taxon>Bacillati</taxon>
        <taxon>Bacillota</taxon>
        <taxon>Clostridia</taxon>
        <taxon>Eubacteriales</taxon>
        <taxon>Clostridiaceae</taxon>
        <taxon>Clostridium</taxon>
    </lineage>
</organism>
<gene>
    <name evidence="1" type="ORF">E5347_14830</name>
</gene>
<dbReference type="PANTHER" id="PTHR39179:SF1">
    <property type="entry name" value="SPORE COAT PROTEIN I"/>
    <property type="match status" value="1"/>
</dbReference>
<dbReference type="Gene3D" id="3.90.1200.10">
    <property type="match status" value="1"/>
</dbReference>
<dbReference type="InterPro" id="IPR047175">
    <property type="entry name" value="CotS-like"/>
</dbReference>
<accession>A0A4S2DF49</accession>
<sequence length="248" mass="29651">MDNSRLVSFLEKRGIYVLNEEFIAPKEDDNILNQIDNIIAFQKCIGEYKENLYPRIGSVIGKEINSFNSQLRLMSSYYKKVEKREELNTIDFYFIRRAEALIDKGRKALDHLYACNYKKLIEESMKNYEVCLTRVDEKNLYVSEDEKILVKTIRYLSYNLKEHDIYSYIKKLKRRDKDINCEEIISYYVEKLKLDKDNKEYLRALSSYPCEELRILEKYILGKLKDRDDKIINSLEKARKYDSNGITM</sequence>
<evidence type="ECO:0000313" key="2">
    <source>
        <dbReference type="Proteomes" id="UP000306888"/>
    </source>
</evidence>
<dbReference type="PANTHER" id="PTHR39179">
    <property type="entry name" value="SPORE COAT PROTEIN I"/>
    <property type="match status" value="1"/>
</dbReference>
<dbReference type="EMBL" id="SRYR01000012">
    <property type="protein sequence ID" value="TGY40616.1"/>
    <property type="molecule type" value="Genomic_DNA"/>
</dbReference>
<comment type="caution">
    <text evidence="1">The sequence shown here is derived from an EMBL/GenBank/DDBJ whole genome shotgun (WGS) entry which is preliminary data.</text>
</comment>
<evidence type="ECO:0008006" key="3">
    <source>
        <dbReference type="Google" id="ProtNLM"/>
    </source>
</evidence>
<dbReference type="AlphaFoldDB" id="A0A4S2DF49"/>
<dbReference type="RefSeq" id="WP_136008009.1">
    <property type="nucleotide sequence ID" value="NZ_SRYR01000012.1"/>
</dbReference>
<name>A0A4S2DF49_9CLOT</name>
<reference evidence="1 2" key="1">
    <citation type="submission" date="2019-04" db="EMBL/GenBank/DDBJ databases">
        <title>Microbes associate with the intestines of laboratory mice.</title>
        <authorList>
            <person name="Navarre W."/>
            <person name="Wong E."/>
            <person name="Huang K."/>
            <person name="Tropini C."/>
            <person name="Ng K."/>
            <person name="Yu B."/>
        </authorList>
    </citation>
    <scope>NUCLEOTIDE SEQUENCE [LARGE SCALE GENOMIC DNA]</scope>
    <source>
        <strain evidence="1 2">NM50_B9-20</strain>
    </source>
</reference>
<protein>
    <recommendedName>
        <fullName evidence="3">Spore coat protein</fullName>
    </recommendedName>
</protein>
<dbReference type="OrthoDB" id="1928514at2"/>
<keyword evidence="2" id="KW-1185">Reference proteome</keyword>
<dbReference type="GO" id="GO:0042601">
    <property type="term" value="C:endospore-forming forespore"/>
    <property type="evidence" value="ECO:0007669"/>
    <property type="project" value="TreeGrafter"/>
</dbReference>
<dbReference type="Proteomes" id="UP000306888">
    <property type="component" value="Unassembled WGS sequence"/>
</dbReference>